<proteinExistence type="inferred from homology"/>
<dbReference type="GO" id="GO:0006281">
    <property type="term" value="P:DNA repair"/>
    <property type="evidence" value="ECO:0007669"/>
    <property type="project" value="UniProtKB-UniRule"/>
</dbReference>
<feature type="domain" description="DNA helicase Pif1-like DEAD-box helicase" evidence="14">
    <location>
        <begin position="205"/>
        <end position="382"/>
    </location>
</feature>
<sequence>MRNQKFSEGNMEASELECGLTVENLNSNGIVTKRRCYKSITVVLGRDEFRDIALRIVSSQSPLGKPFLLKDISIHKRFAHEGKATIKLLTQKLQIMFSNCPPNQLIAFLKCLSLKLSQSKQNGLTCNRRRMLSDKPRSFENISPLADKDFTETTRSKKRPLDDNSAITPKRIKTSGKENQLGANCESSQARKRLNIISSLQANFTAEQMAVINAVKAGRSVFFTGSAGTGKSYLLKRLLSMLPPQSTFVTASTGVAACHIGGTTLHAFAGIGSGSAPLAQCVELASRPGHVQQWRTCKHLIIDEISMVESSYFDKLEAVARAVRKKDCPFGGVQLILSGDFLQLPPVAKHLEKKKFCFQAECWGDCVHTTIELKQVYRQKDPLFISILQNVRVGICPDALVSRLTKTRNQSIEHDGIMATKLCTHKENVNQINEIHLSKLPCEKKVFYASDSDNSMSAMIDKQVPVGETLELKKGAQVMLAKNLNLSKGLVNGARGIVTQFDSGNAGYPVVKFMSGFEQVIGPEKWVVKAPGGGTITRRQLPLKLAWAVSIHKSQGMTLDCVEISLSRVFEYGQAYVALSRARSLQGLRVLDFDSKCVRAHPDVLRYYARLQRDAKMMKSLNYDDKENTCPH</sequence>
<organism evidence="17 18">
    <name type="scientific">Acropora cervicornis</name>
    <name type="common">Staghorn coral</name>
    <dbReference type="NCBI Taxonomy" id="6130"/>
    <lineage>
        <taxon>Eukaryota</taxon>
        <taxon>Metazoa</taxon>
        <taxon>Cnidaria</taxon>
        <taxon>Anthozoa</taxon>
        <taxon>Hexacorallia</taxon>
        <taxon>Scleractinia</taxon>
        <taxon>Astrocoeniina</taxon>
        <taxon>Acroporidae</taxon>
        <taxon>Acropora</taxon>
    </lineage>
</organism>
<dbReference type="GO" id="GO:0005739">
    <property type="term" value="C:mitochondrion"/>
    <property type="evidence" value="ECO:0007669"/>
    <property type="project" value="UniProtKB-SubCell"/>
</dbReference>
<dbReference type="GO" id="GO:0043139">
    <property type="term" value="F:5'-3' DNA helicase activity"/>
    <property type="evidence" value="ECO:0007669"/>
    <property type="project" value="UniProtKB-UniRule"/>
</dbReference>
<reference evidence="17" key="2">
    <citation type="journal article" date="2023" name="Science">
        <title>Genomic signatures of disease resistance in endangered staghorn corals.</title>
        <authorList>
            <person name="Vollmer S.V."/>
            <person name="Selwyn J.D."/>
            <person name="Despard B.A."/>
            <person name="Roesel C.L."/>
        </authorList>
    </citation>
    <scope>NUCLEOTIDE SEQUENCE</scope>
    <source>
        <strain evidence="17">K2</strain>
    </source>
</reference>
<feature type="domain" description="DNA helicase Pif1-like 2B" evidence="15">
    <location>
        <begin position="460"/>
        <end position="501"/>
    </location>
</feature>
<dbReference type="InterPro" id="IPR049163">
    <property type="entry name" value="Pif1-like_2B_dom"/>
</dbReference>
<evidence type="ECO:0000256" key="4">
    <source>
        <dbReference type="ARBA" id="ARBA00022806"/>
    </source>
</evidence>
<keyword evidence="3 13" id="KW-0378">Hydrolase</keyword>
<dbReference type="EMBL" id="JARQWQ010000065">
    <property type="protein sequence ID" value="KAK2554981.1"/>
    <property type="molecule type" value="Genomic_DNA"/>
</dbReference>
<keyword evidence="2 13" id="KW-0227">DNA damage</keyword>
<keyword evidence="5 13" id="KW-0067">ATP-binding</keyword>
<comment type="similarity">
    <text evidence="13">Belongs to the helicase family. PIF1 subfamily.</text>
</comment>
<dbReference type="InterPro" id="IPR057437">
    <property type="entry name" value="PIF1/LRR1_PH"/>
</dbReference>
<evidence type="ECO:0000313" key="18">
    <source>
        <dbReference type="Proteomes" id="UP001249851"/>
    </source>
</evidence>
<dbReference type="Pfam" id="PF25344">
    <property type="entry name" value="PH_LRR1"/>
    <property type="match status" value="1"/>
</dbReference>
<evidence type="ECO:0000259" key="16">
    <source>
        <dbReference type="Pfam" id="PF25344"/>
    </source>
</evidence>
<dbReference type="Pfam" id="PF21530">
    <property type="entry name" value="Pif1_2B_dom"/>
    <property type="match status" value="1"/>
</dbReference>
<comment type="cofactor">
    <cofactor evidence="13">
        <name>Mg(2+)</name>
        <dbReference type="ChEBI" id="CHEBI:18420"/>
    </cofactor>
</comment>
<dbReference type="FunFam" id="3.40.50.300:FF:003367">
    <property type="entry name" value="ATP-dependent DNA helicase PIF1"/>
    <property type="match status" value="1"/>
</dbReference>
<evidence type="ECO:0000256" key="3">
    <source>
        <dbReference type="ARBA" id="ARBA00022801"/>
    </source>
</evidence>
<dbReference type="GO" id="GO:0016787">
    <property type="term" value="F:hydrolase activity"/>
    <property type="evidence" value="ECO:0007669"/>
    <property type="project" value="UniProtKB-KW"/>
</dbReference>
<evidence type="ECO:0000256" key="5">
    <source>
        <dbReference type="ARBA" id="ARBA00022840"/>
    </source>
</evidence>
<evidence type="ECO:0000256" key="2">
    <source>
        <dbReference type="ARBA" id="ARBA00022763"/>
    </source>
</evidence>
<keyword evidence="7 13" id="KW-0496">Mitochondrion</keyword>
<keyword evidence="10 13" id="KW-0413">Isomerase</keyword>
<dbReference type="PANTHER" id="PTHR47642:SF7">
    <property type="entry name" value="ATP-DEPENDENT DNA HELICASE PIF1"/>
    <property type="match status" value="1"/>
</dbReference>
<dbReference type="PANTHER" id="PTHR47642">
    <property type="entry name" value="ATP-DEPENDENT DNA HELICASE"/>
    <property type="match status" value="1"/>
</dbReference>
<name>A0AAD9Q5D4_ACRCE</name>
<dbReference type="InterPro" id="IPR051055">
    <property type="entry name" value="PIF1_helicase"/>
</dbReference>
<dbReference type="AlphaFoldDB" id="A0AAD9Q5D4"/>
<evidence type="ECO:0000256" key="8">
    <source>
        <dbReference type="ARBA" id="ARBA00023172"/>
    </source>
</evidence>
<evidence type="ECO:0000256" key="1">
    <source>
        <dbReference type="ARBA" id="ARBA00022741"/>
    </source>
</evidence>
<comment type="subunit">
    <text evidence="12">Monomer. Interacts with telomerase.</text>
</comment>
<dbReference type="Pfam" id="PF05970">
    <property type="entry name" value="PIF1"/>
    <property type="match status" value="1"/>
</dbReference>
<feature type="DNA-binding region" evidence="13">
    <location>
        <begin position="574"/>
        <end position="593"/>
    </location>
</feature>
<comment type="catalytic activity">
    <reaction evidence="13">
        <text>ATP + H2O = ADP + phosphate + H(+)</text>
        <dbReference type="Rhea" id="RHEA:13065"/>
        <dbReference type="ChEBI" id="CHEBI:15377"/>
        <dbReference type="ChEBI" id="CHEBI:15378"/>
        <dbReference type="ChEBI" id="CHEBI:30616"/>
        <dbReference type="ChEBI" id="CHEBI:43474"/>
        <dbReference type="ChEBI" id="CHEBI:456216"/>
        <dbReference type="EC" id="5.6.2.3"/>
    </reaction>
</comment>
<keyword evidence="9 13" id="KW-0234">DNA repair</keyword>
<dbReference type="InterPro" id="IPR048293">
    <property type="entry name" value="PIF1_RRM3_pfh1"/>
</dbReference>
<evidence type="ECO:0000256" key="9">
    <source>
        <dbReference type="ARBA" id="ARBA00023204"/>
    </source>
</evidence>
<feature type="domain" description="PIF1/LRR1 pleckstrin homology" evidence="16">
    <location>
        <begin position="15"/>
        <end position="122"/>
    </location>
</feature>
<accession>A0AAD9Q5D4</accession>
<evidence type="ECO:0000256" key="6">
    <source>
        <dbReference type="ARBA" id="ARBA00023125"/>
    </source>
</evidence>
<feature type="binding site" evidence="13">
    <location>
        <begin position="225"/>
        <end position="232"/>
    </location>
    <ligand>
        <name>ATP</name>
        <dbReference type="ChEBI" id="CHEBI:30616"/>
    </ligand>
</feature>
<keyword evidence="18" id="KW-1185">Reference proteome</keyword>
<dbReference type="SUPFAM" id="SSF52540">
    <property type="entry name" value="P-loop containing nucleoside triphosphate hydrolases"/>
    <property type="match status" value="2"/>
</dbReference>
<keyword evidence="6 13" id="KW-0238">DNA-binding</keyword>
<dbReference type="CDD" id="cd18037">
    <property type="entry name" value="DEXSc_Pif1_like"/>
    <property type="match status" value="1"/>
</dbReference>
<evidence type="ECO:0000256" key="7">
    <source>
        <dbReference type="ARBA" id="ARBA00023128"/>
    </source>
</evidence>
<comment type="function">
    <text evidence="13">DNA-dependent ATPase and 5'-3' DNA helicase required for the maintenance of both mitochondrial and nuclear genome stability.</text>
</comment>
<dbReference type="GO" id="GO:0000723">
    <property type="term" value="P:telomere maintenance"/>
    <property type="evidence" value="ECO:0007669"/>
    <property type="project" value="InterPro"/>
</dbReference>
<dbReference type="EC" id="5.6.2.3" evidence="13"/>
<evidence type="ECO:0000256" key="13">
    <source>
        <dbReference type="HAMAP-Rule" id="MF_03176"/>
    </source>
</evidence>
<dbReference type="GO" id="GO:0005524">
    <property type="term" value="F:ATP binding"/>
    <property type="evidence" value="ECO:0007669"/>
    <property type="project" value="UniProtKB-UniRule"/>
</dbReference>
<keyword evidence="8 13" id="KW-0233">DNA recombination</keyword>
<dbReference type="GO" id="GO:0005634">
    <property type="term" value="C:nucleus"/>
    <property type="evidence" value="ECO:0007669"/>
    <property type="project" value="UniProtKB-SubCell"/>
</dbReference>
<comment type="subcellular location">
    <subcellularLocation>
        <location evidence="13">Nucleus</location>
    </subcellularLocation>
    <subcellularLocation>
        <location evidence="13">Mitochondrion</location>
    </subcellularLocation>
</comment>
<evidence type="ECO:0000256" key="12">
    <source>
        <dbReference type="ARBA" id="ARBA00065873"/>
    </source>
</evidence>
<reference evidence="17" key="1">
    <citation type="journal article" date="2023" name="G3 (Bethesda)">
        <title>Whole genome assembly and annotation of the endangered Caribbean coral Acropora cervicornis.</title>
        <authorList>
            <person name="Selwyn J.D."/>
            <person name="Vollmer S.V."/>
        </authorList>
    </citation>
    <scope>NUCLEOTIDE SEQUENCE</scope>
    <source>
        <strain evidence="17">K2</strain>
    </source>
</reference>
<evidence type="ECO:0000256" key="11">
    <source>
        <dbReference type="ARBA" id="ARBA00023242"/>
    </source>
</evidence>
<dbReference type="Gene3D" id="3.40.50.300">
    <property type="entry name" value="P-loop containing nucleotide triphosphate hydrolases"/>
    <property type="match status" value="2"/>
</dbReference>
<evidence type="ECO:0000259" key="14">
    <source>
        <dbReference type="Pfam" id="PF05970"/>
    </source>
</evidence>
<gene>
    <name evidence="13" type="primary">PIF1</name>
    <name evidence="17" type="ORF">P5673_023324</name>
</gene>
<evidence type="ECO:0000259" key="15">
    <source>
        <dbReference type="Pfam" id="PF21530"/>
    </source>
</evidence>
<evidence type="ECO:0000256" key="10">
    <source>
        <dbReference type="ARBA" id="ARBA00023235"/>
    </source>
</evidence>
<dbReference type="CDD" id="cd18809">
    <property type="entry name" value="SF1_C_RecD"/>
    <property type="match status" value="1"/>
</dbReference>
<dbReference type="FunFam" id="3.40.50.300:FF:000805">
    <property type="entry name" value="ATP-dependent DNA helicase PIF1"/>
    <property type="match status" value="1"/>
</dbReference>
<dbReference type="GO" id="GO:0006310">
    <property type="term" value="P:DNA recombination"/>
    <property type="evidence" value="ECO:0007669"/>
    <property type="project" value="UniProtKB-UniRule"/>
</dbReference>
<dbReference type="HAMAP" id="MF_03176">
    <property type="entry name" value="PIF1"/>
    <property type="match status" value="1"/>
</dbReference>
<keyword evidence="4 13" id="KW-0347">Helicase</keyword>
<comment type="caution">
    <text evidence="17">The sequence shown here is derived from an EMBL/GenBank/DDBJ whole genome shotgun (WGS) entry which is preliminary data.</text>
</comment>
<dbReference type="Proteomes" id="UP001249851">
    <property type="component" value="Unassembled WGS sequence"/>
</dbReference>
<keyword evidence="11 13" id="KW-0539">Nucleus</keyword>
<keyword evidence="1 13" id="KW-0547">Nucleotide-binding</keyword>
<dbReference type="InterPro" id="IPR027417">
    <property type="entry name" value="P-loop_NTPase"/>
</dbReference>
<dbReference type="GO" id="GO:0003677">
    <property type="term" value="F:DNA binding"/>
    <property type="evidence" value="ECO:0007669"/>
    <property type="project" value="UniProtKB-KW"/>
</dbReference>
<protein>
    <recommendedName>
        <fullName evidence="13">ATP-dependent DNA helicase PIF1</fullName>
        <ecNumber evidence="13">5.6.2.3</ecNumber>
    </recommendedName>
    <alternativeName>
        <fullName evidence="13">DNA 5'-3' helicase PIF1</fullName>
    </alternativeName>
    <alternativeName>
        <fullName evidence="13">DNA repair and recombination helicase PIF1</fullName>
    </alternativeName>
</protein>
<dbReference type="InterPro" id="IPR010285">
    <property type="entry name" value="DNA_helicase_pif1-like_DEAD"/>
</dbReference>
<evidence type="ECO:0000313" key="17">
    <source>
        <dbReference type="EMBL" id="KAK2554981.1"/>
    </source>
</evidence>